<dbReference type="InterPro" id="IPR016087">
    <property type="entry name" value="Chalcone_isomerase"/>
</dbReference>
<organism evidence="3 4">
    <name type="scientific">Pleionea litopenaei</name>
    <dbReference type="NCBI Taxonomy" id="3070815"/>
    <lineage>
        <taxon>Bacteria</taxon>
        <taxon>Pseudomonadati</taxon>
        <taxon>Pseudomonadota</taxon>
        <taxon>Gammaproteobacteria</taxon>
        <taxon>Oceanospirillales</taxon>
        <taxon>Pleioneaceae</taxon>
        <taxon>Pleionea</taxon>
    </lineage>
</organism>
<protein>
    <submittedName>
        <fullName evidence="3">Chalcone isomerase family protein</fullName>
    </submittedName>
</protein>
<dbReference type="Proteomes" id="UP001239782">
    <property type="component" value="Chromosome"/>
</dbReference>
<evidence type="ECO:0000313" key="4">
    <source>
        <dbReference type="Proteomes" id="UP001239782"/>
    </source>
</evidence>
<dbReference type="Pfam" id="PF16036">
    <property type="entry name" value="Chalcone_3"/>
    <property type="match status" value="1"/>
</dbReference>
<keyword evidence="4" id="KW-1185">Reference proteome</keyword>
<feature type="domain" description="Chalcone isomerase" evidence="2">
    <location>
        <begin position="57"/>
        <end position="166"/>
    </location>
</feature>
<dbReference type="KEGG" id="plei:Q9312_04780"/>
<sequence>MLKLLMLSLLVFSVSKVAAIQGEERSSSATYRWWGIKVYDAYLRFTPENSKPAYQVRPLEFKIIYDIDIERDELIETTVDEWNNLAISKTDLCQSRQDWVKLLENIWPNLSQGDQLTLKVAENGSATFLHNQKEIGTLHDQNFAPCFLAIWLAEDTSAKSLRRDLLQLSRRG</sequence>
<feature type="signal peptide" evidence="1">
    <location>
        <begin position="1"/>
        <end position="18"/>
    </location>
</feature>
<name>A0AA51RV53_9GAMM</name>
<evidence type="ECO:0000256" key="1">
    <source>
        <dbReference type="SAM" id="SignalP"/>
    </source>
</evidence>
<dbReference type="RefSeq" id="WP_309203437.1">
    <property type="nucleotide sequence ID" value="NZ_CP133548.1"/>
</dbReference>
<keyword evidence="1" id="KW-0732">Signal</keyword>
<keyword evidence="3" id="KW-0413">Isomerase</keyword>
<dbReference type="EMBL" id="CP133548">
    <property type="protein sequence ID" value="WMS88233.1"/>
    <property type="molecule type" value="Genomic_DNA"/>
</dbReference>
<evidence type="ECO:0000259" key="2">
    <source>
        <dbReference type="Pfam" id="PF16036"/>
    </source>
</evidence>
<accession>A0AA51RV53</accession>
<dbReference type="AlphaFoldDB" id="A0AA51RV53"/>
<evidence type="ECO:0000313" key="3">
    <source>
        <dbReference type="EMBL" id="WMS88233.1"/>
    </source>
</evidence>
<reference evidence="3 4" key="1">
    <citation type="submission" date="2023-08" db="EMBL/GenBank/DDBJ databases">
        <title>Pleionea litopenaei sp. nov., isolated from stomach of juvenile Litopenaeus vannamei.</title>
        <authorList>
            <person name="Rho A.M."/>
            <person name="Hwang C.Y."/>
        </authorList>
    </citation>
    <scope>NUCLEOTIDE SEQUENCE [LARGE SCALE GENOMIC DNA]</scope>
    <source>
        <strain evidence="3 4">HL-JVS1</strain>
    </source>
</reference>
<dbReference type="GO" id="GO:0016853">
    <property type="term" value="F:isomerase activity"/>
    <property type="evidence" value="ECO:0007669"/>
    <property type="project" value="UniProtKB-KW"/>
</dbReference>
<proteinExistence type="predicted"/>
<feature type="chain" id="PRO_5041442789" evidence="1">
    <location>
        <begin position="19"/>
        <end position="172"/>
    </location>
</feature>
<gene>
    <name evidence="3" type="ORF">Q9312_04780</name>
</gene>